<dbReference type="Gene3D" id="3.10.310.50">
    <property type="match status" value="1"/>
</dbReference>
<dbReference type="Proteomes" id="UP001300502">
    <property type="component" value="Unassembled WGS sequence"/>
</dbReference>
<evidence type="ECO:0000313" key="3">
    <source>
        <dbReference type="EMBL" id="KAK4527968.1"/>
    </source>
</evidence>
<accession>A0AAV9IL07</accession>
<feature type="domain" description="TPM" evidence="2">
    <location>
        <begin position="110"/>
        <end position="223"/>
    </location>
</feature>
<feature type="transmembrane region" description="Helical" evidence="1">
    <location>
        <begin position="274"/>
        <end position="296"/>
    </location>
</feature>
<protein>
    <recommendedName>
        <fullName evidence="2">TPM domain-containing protein</fullName>
    </recommendedName>
</protein>
<comment type="caution">
    <text evidence="3">The sequence shown here is derived from an EMBL/GenBank/DDBJ whole genome shotgun (WGS) entry which is preliminary data.</text>
</comment>
<dbReference type="Pfam" id="PF04536">
    <property type="entry name" value="TPM_phosphatase"/>
    <property type="match status" value="1"/>
</dbReference>
<feature type="transmembrane region" description="Helical" evidence="1">
    <location>
        <begin position="244"/>
        <end position="262"/>
    </location>
</feature>
<feature type="transmembrane region" description="Helical" evidence="1">
    <location>
        <begin position="308"/>
        <end position="327"/>
    </location>
</feature>
<sequence length="335" mass="37541">MLQSRNYCWIYSYGSKYTSFRATCFCHGRICSTKYLSKVVYDQSHHKKAAVLRLPALCCSCDIKKPLRHFLLVLFFATVVPSVGFSREYVTTLAQQDLRSLTGSSENVYVVDFANSLPATEERLLNEKLIRLEQETGVKIRLLTTSEPIDGSSVKKYWNLDQNSVLIYVDTRGGNILNFLPGQKVKHKLKDNFWYELQSRYGNLFYVEKYGEDGAIITVIQAVESCLKKDGVCERAPGFGRDQYALSFILSISGGFIAGAAASTGGNNKVNIPWLFLFSPLWGILFGSFGVGPIVVREGWLSLDLLQNTIGFLVSSGLSFILFQRLFSNISSKDS</sequence>
<organism evidence="3 4">
    <name type="scientific">Galdieria yellowstonensis</name>
    <dbReference type="NCBI Taxonomy" id="3028027"/>
    <lineage>
        <taxon>Eukaryota</taxon>
        <taxon>Rhodophyta</taxon>
        <taxon>Bangiophyceae</taxon>
        <taxon>Galdieriales</taxon>
        <taxon>Galdieriaceae</taxon>
        <taxon>Galdieria</taxon>
    </lineage>
</organism>
<evidence type="ECO:0000259" key="2">
    <source>
        <dbReference type="Pfam" id="PF04536"/>
    </source>
</evidence>
<dbReference type="PANTHER" id="PTHR35514">
    <property type="entry name" value="THYLAKOID LUMENAL 15.0 KDA PROTEIN 2, CHLOROPLASTIC"/>
    <property type="match status" value="1"/>
</dbReference>
<gene>
    <name evidence="3" type="ORF">GAYE_SCF47G5902</name>
</gene>
<dbReference type="AlphaFoldDB" id="A0AAV9IL07"/>
<reference evidence="3 4" key="1">
    <citation type="submission" date="2022-07" db="EMBL/GenBank/DDBJ databases">
        <title>Genome-wide signatures of adaptation to extreme environments.</title>
        <authorList>
            <person name="Cho C.H."/>
            <person name="Yoon H.S."/>
        </authorList>
    </citation>
    <scope>NUCLEOTIDE SEQUENCE [LARGE SCALE GENOMIC DNA]</scope>
    <source>
        <strain evidence="3 4">108.79 E11</strain>
    </source>
</reference>
<keyword evidence="1" id="KW-1133">Transmembrane helix</keyword>
<keyword evidence="1" id="KW-0472">Membrane</keyword>
<dbReference type="InterPro" id="IPR007621">
    <property type="entry name" value="TPM_dom"/>
</dbReference>
<keyword evidence="1" id="KW-0812">Transmembrane</keyword>
<dbReference type="PANTHER" id="PTHR35514:SF1">
    <property type="entry name" value="THYLAKOID LUMENAL 15.0 KDA PROTEIN 2, CHLOROPLASTIC"/>
    <property type="match status" value="1"/>
</dbReference>
<keyword evidence="4" id="KW-1185">Reference proteome</keyword>
<name>A0AAV9IL07_9RHOD</name>
<evidence type="ECO:0000256" key="1">
    <source>
        <dbReference type="SAM" id="Phobius"/>
    </source>
</evidence>
<evidence type="ECO:0000313" key="4">
    <source>
        <dbReference type="Proteomes" id="UP001300502"/>
    </source>
</evidence>
<proteinExistence type="predicted"/>
<dbReference type="EMBL" id="JANCYU010000058">
    <property type="protein sequence ID" value="KAK4527968.1"/>
    <property type="molecule type" value="Genomic_DNA"/>
</dbReference>